<organism evidence="2">
    <name type="scientific">Salix viminalis</name>
    <name type="common">Common osier</name>
    <name type="synonym">Basket willow</name>
    <dbReference type="NCBI Taxonomy" id="40686"/>
    <lineage>
        <taxon>Eukaryota</taxon>
        <taxon>Viridiplantae</taxon>
        <taxon>Streptophyta</taxon>
        <taxon>Embryophyta</taxon>
        <taxon>Tracheophyta</taxon>
        <taxon>Spermatophyta</taxon>
        <taxon>Magnoliopsida</taxon>
        <taxon>eudicotyledons</taxon>
        <taxon>Gunneridae</taxon>
        <taxon>Pentapetalae</taxon>
        <taxon>rosids</taxon>
        <taxon>fabids</taxon>
        <taxon>Malpighiales</taxon>
        <taxon>Salicaceae</taxon>
        <taxon>Saliceae</taxon>
        <taxon>Salix</taxon>
    </lineage>
</organism>
<sequence length="394" mass="45499">MEIDKSASSMKNDVENASASNIDADTNKANMKKKKENSRICAILERLKNQSPPPKDRAAIFKVPYSLRVSNPEAYTPQLISIGPFHHDSERLEAMEMRKKDIKEKSIDNIDKDSFVRMIVLDAVFIIEFLKDSCDDGFPKNIDARMRFCIEEDLMLLENQLPFSILDLVYSEFYHHSQDENKTPLLDLATRHFVRHYPLAHWPKYTTAKAQHFTDLLMNLMLEGKLERKIRYCPVKLKYNAASFAKQKGVLKIPILTVDDSLERLVRNVMAWEQCSKPDEAYICNYFRFMDHLINTAEDVDLLIEEEIIINCLSDSESVSNLMNNLSPRSETASYYSDICRELNEHYKKPWNRSKATLKLVYFSNIWRGTGTVAAAFLLILTVLQTITSLKSAF</sequence>
<reference evidence="2" key="1">
    <citation type="submission" date="2019-03" db="EMBL/GenBank/DDBJ databases">
        <authorList>
            <person name="Mank J."/>
            <person name="Almeida P."/>
        </authorList>
    </citation>
    <scope>NUCLEOTIDE SEQUENCE</scope>
    <source>
        <strain evidence="2">78183</strain>
    </source>
</reference>
<evidence type="ECO:0000313" key="2">
    <source>
        <dbReference type="EMBL" id="VFU61617.1"/>
    </source>
</evidence>
<dbReference type="PANTHER" id="PTHR31170:SF24">
    <property type="match status" value="1"/>
</dbReference>
<name>A0A6N2NI28_SALVM</name>
<feature type="region of interest" description="Disordered" evidence="1">
    <location>
        <begin position="1"/>
        <end position="35"/>
    </location>
</feature>
<dbReference type="AlphaFoldDB" id="A0A6N2NI28"/>
<feature type="compositionally biased region" description="Polar residues" evidence="1">
    <location>
        <begin position="1"/>
        <end position="29"/>
    </location>
</feature>
<protein>
    <submittedName>
        <fullName evidence="2">Uncharacterized protein</fullName>
    </submittedName>
</protein>
<dbReference type="PANTHER" id="PTHR31170">
    <property type="entry name" value="BNAC04G53230D PROTEIN"/>
    <property type="match status" value="1"/>
</dbReference>
<accession>A0A6N2NI28</accession>
<dbReference type="EMBL" id="CAADRP010002127">
    <property type="protein sequence ID" value="VFU61617.1"/>
    <property type="molecule type" value="Genomic_DNA"/>
</dbReference>
<dbReference type="Pfam" id="PF03140">
    <property type="entry name" value="DUF247"/>
    <property type="match status" value="3"/>
</dbReference>
<gene>
    <name evidence="2" type="ORF">SVIM_LOCUS461423</name>
</gene>
<proteinExistence type="predicted"/>
<evidence type="ECO:0000256" key="1">
    <source>
        <dbReference type="SAM" id="MobiDB-lite"/>
    </source>
</evidence>
<dbReference type="InterPro" id="IPR004158">
    <property type="entry name" value="DUF247_pln"/>
</dbReference>